<feature type="domain" description="VTT" evidence="7">
    <location>
        <begin position="45"/>
        <end position="159"/>
    </location>
</feature>
<evidence type="ECO:0000256" key="2">
    <source>
        <dbReference type="ARBA" id="ARBA00022475"/>
    </source>
</evidence>
<feature type="transmembrane region" description="Helical" evidence="6">
    <location>
        <begin position="142"/>
        <end position="159"/>
    </location>
</feature>
<evidence type="ECO:0000256" key="1">
    <source>
        <dbReference type="ARBA" id="ARBA00004651"/>
    </source>
</evidence>
<dbReference type="Pfam" id="PF09335">
    <property type="entry name" value="VTT_dom"/>
    <property type="match status" value="1"/>
</dbReference>
<gene>
    <name evidence="8" type="ORF">E6W99_04475</name>
</gene>
<evidence type="ECO:0000256" key="5">
    <source>
        <dbReference type="ARBA" id="ARBA00023136"/>
    </source>
</evidence>
<reference evidence="8 9" key="1">
    <citation type="submission" date="2019-04" db="EMBL/GenBank/DDBJ databases">
        <title>Bacillus sediminilitoris sp. nov., isolated from a tidal flat sediment on the East China Sea.</title>
        <authorList>
            <person name="Wei Y."/>
            <person name="Mao H."/>
            <person name="Fang J."/>
        </authorList>
    </citation>
    <scope>NUCLEOTIDE SEQUENCE [LARGE SCALE GENOMIC DNA]</scope>
    <source>
        <strain evidence="8 9">DSL-17</strain>
    </source>
</reference>
<dbReference type="AlphaFoldDB" id="A0A4S4C2P4"/>
<evidence type="ECO:0000313" key="9">
    <source>
        <dbReference type="Proteomes" id="UP000310334"/>
    </source>
</evidence>
<comment type="similarity">
    <text evidence="6">Belongs to the TVP38/TMEM64 family.</text>
</comment>
<feature type="transmembrane region" description="Helical" evidence="6">
    <location>
        <begin position="109"/>
        <end position="130"/>
    </location>
</feature>
<dbReference type="PANTHER" id="PTHR12677:SF59">
    <property type="entry name" value="GOLGI APPARATUS MEMBRANE PROTEIN TVP38-RELATED"/>
    <property type="match status" value="1"/>
</dbReference>
<protein>
    <recommendedName>
        <fullName evidence="6">TVP38/TMEM64 family membrane protein</fullName>
    </recommendedName>
</protein>
<evidence type="ECO:0000256" key="3">
    <source>
        <dbReference type="ARBA" id="ARBA00022692"/>
    </source>
</evidence>
<keyword evidence="9" id="KW-1185">Reference proteome</keyword>
<keyword evidence="2 6" id="KW-1003">Cell membrane</keyword>
<dbReference type="GO" id="GO:0005886">
    <property type="term" value="C:plasma membrane"/>
    <property type="evidence" value="ECO:0007669"/>
    <property type="project" value="UniProtKB-SubCell"/>
</dbReference>
<dbReference type="OrthoDB" id="2451090at2"/>
<feature type="transmembrane region" description="Helical" evidence="6">
    <location>
        <begin position="12"/>
        <end position="36"/>
    </location>
</feature>
<accession>A0A4S4C2P4</accession>
<dbReference type="PANTHER" id="PTHR12677">
    <property type="entry name" value="GOLGI APPARATUS MEMBRANE PROTEIN TVP38-RELATED"/>
    <property type="match status" value="1"/>
</dbReference>
<keyword evidence="5 6" id="KW-0472">Membrane</keyword>
<evidence type="ECO:0000256" key="6">
    <source>
        <dbReference type="RuleBase" id="RU366058"/>
    </source>
</evidence>
<evidence type="ECO:0000259" key="7">
    <source>
        <dbReference type="Pfam" id="PF09335"/>
    </source>
</evidence>
<feature type="transmembrane region" description="Helical" evidence="6">
    <location>
        <begin position="67"/>
        <end position="89"/>
    </location>
</feature>
<keyword evidence="4 6" id="KW-1133">Transmembrane helix</keyword>
<evidence type="ECO:0000256" key="4">
    <source>
        <dbReference type="ARBA" id="ARBA00022989"/>
    </source>
</evidence>
<dbReference type="InterPro" id="IPR015414">
    <property type="entry name" value="TMEM64"/>
</dbReference>
<sequence length="204" mass="23372">MIRNKKVVMTVDIATSSVLTVIETTGFFAPIVFIFFHMIRQFLLIPVVVVCIAGGVLFGAELGTIYSVVGLTGASMIFYFISKLFPALLQRFEKMKVIWLGQYTQLSNGQIVILRMIPFVNFSLISLCILEKTKTFRKFMKLSFLTHIPSSFCFTFLGASLQTLAPIYLVLLVIVLLCLVYFLREKQALIQWHDFFSREKKHDY</sequence>
<comment type="caution">
    <text evidence="8">The sequence shown here is derived from an EMBL/GenBank/DDBJ whole genome shotgun (WGS) entry which is preliminary data.</text>
</comment>
<feature type="transmembrane region" description="Helical" evidence="6">
    <location>
        <begin position="165"/>
        <end position="183"/>
    </location>
</feature>
<dbReference type="Proteomes" id="UP000310334">
    <property type="component" value="Unassembled WGS sequence"/>
</dbReference>
<dbReference type="InterPro" id="IPR032816">
    <property type="entry name" value="VTT_dom"/>
</dbReference>
<proteinExistence type="inferred from homology"/>
<comment type="subcellular location">
    <subcellularLocation>
        <location evidence="1 6">Cell membrane</location>
        <topology evidence="1 6">Multi-pass membrane protein</topology>
    </subcellularLocation>
</comment>
<dbReference type="EMBL" id="SSNT01000003">
    <property type="protein sequence ID" value="THF81908.1"/>
    <property type="molecule type" value="Genomic_DNA"/>
</dbReference>
<name>A0A4S4C2P4_9BACI</name>
<keyword evidence="3 6" id="KW-0812">Transmembrane</keyword>
<evidence type="ECO:0000313" key="8">
    <source>
        <dbReference type="EMBL" id="THF81908.1"/>
    </source>
</evidence>
<dbReference type="RefSeq" id="WP_136351994.1">
    <property type="nucleotide sequence ID" value="NZ_SSNT01000003.1"/>
</dbReference>
<organism evidence="8 9">
    <name type="scientific">Metabacillus sediminilitoris</name>
    <dbReference type="NCBI Taxonomy" id="2567941"/>
    <lineage>
        <taxon>Bacteria</taxon>
        <taxon>Bacillati</taxon>
        <taxon>Bacillota</taxon>
        <taxon>Bacilli</taxon>
        <taxon>Bacillales</taxon>
        <taxon>Bacillaceae</taxon>
        <taxon>Metabacillus</taxon>
    </lineage>
</organism>
<feature type="transmembrane region" description="Helical" evidence="6">
    <location>
        <begin position="42"/>
        <end position="60"/>
    </location>
</feature>